<keyword evidence="2" id="KW-1185">Reference proteome</keyword>
<proteinExistence type="predicted"/>
<feature type="non-terminal residue" evidence="1">
    <location>
        <position position="87"/>
    </location>
</feature>
<dbReference type="EMBL" id="CAJVPI010003954">
    <property type="protein sequence ID" value="CAG8663840.1"/>
    <property type="molecule type" value="Genomic_DNA"/>
</dbReference>
<evidence type="ECO:0000313" key="2">
    <source>
        <dbReference type="Proteomes" id="UP000789739"/>
    </source>
</evidence>
<comment type="caution">
    <text evidence="1">The sequence shown here is derived from an EMBL/GenBank/DDBJ whole genome shotgun (WGS) entry which is preliminary data.</text>
</comment>
<organism evidence="1 2">
    <name type="scientific">Paraglomus brasilianum</name>
    <dbReference type="NCBI Taxonomy" id="144538"/>
    <lineage>
        <taxon>Eukaryota</taxon>
        <taxon>Fungi</taxon>
        <taxon>Fungi incertae sedis</taxon>
        <taxon>Mucoromycota</taxon>
        <taxon>Glomeromycotina</taxon>
        <taxon>Glomeromycetes</taxon>
        <taxon>Paraglomerales</taxon>
        <taxon>Paraglomeraceae</taxon>
        <taxon>Paraglomus</taxon>
    </lineage>
</organism>
<name>A0A9N9HCN5_9GLOM</name>
<dbReference type="Proteomes" id="UP000789739">
    <property type="component" value="Unassembled WGS sequence"/>
</dbReference>
<protein>
    <submittedName>
        <fullName evidence="1">8473_t:CDS:1</fullName>
    </submittedName>
</protein>
<reference evidence="1" key="1">
    <citation type="submission" date="2021-06" db="EMBL/GenBank/DDBJ databases">
        <authorList>
            <person name="Kallberg Y."/>
            <person name="Tangrot J."/>
            <person name="Rosling A."/>
        </authorList>
    </citation>
    <scope>NUCLEOTIDE SEQUENCE</scope>
    <source>
        <strain evidence="1">BR232B</strain>
    </source>
</reference>
<gene>
    <name evidence="1" type="ORF">PBRASI_LOCUS10933</name>
</gene>
<evidence type="ECO:0000313" key="1">
    <source>
        <dbReference type="EMBL" id="CAG8663840.1"/>
    </source>
</evidence>
<accession>A0A9N9HCN5</accession>
<sequence length="87" mass="10076">MRQDGNFRRLEYAAPTSKQRRKYNLKKNIRIKRNGCFSNTYESITQNGSVGATLLRNLGRIQKRVLGKGSLNLIRNEEYISDLINNT</sequence>
<dbReference type="AlphaFoldDB" id="A0A9N9HCN5"/>